<dbReference type="GO" id="GO:0007095">
    <property type="term" value="P:mitotic G2 DNA damage checkpoint signaling"/>
    <property type="evidence" value="ECO:0007669"/>
    <property type="project" value="InterPro"/>
</dbReference>
<dbReference type="OMA" id="KAHAICH"/>
<dbReference type="AlphaFoldDB" id="A0A1V2L049"/>
<dbReference type="EMBL" id="MPUK01000012">
    <property type="protein sequence ID" value="ONH65279.1"/>
    <property type="molecule type" value="Genomic_DNA"/>
</dbReference>
<comment type="caution">
    <text evidence="3">The sequence shown here is derived from an EMBL/GenBank/DDBJ whole genome shotgun (WGS) entry which is preliminary data.</text>
</comment>
<dbReference type="InterPro" id="IPR032429">
    <property type="entry name" value="Nibrin_BRCT2"/>
</dbReference>
<evidence type="ECO:0000259" key="2">
    <source>
        <dbReference type="Pfam" id="PF16508"/>
    </source>
</evidence>
<keyword evidence="4" id="KW-1185">Reference proteome</keyword>
<dbReference type="InterPro" id="IPR043014">
    <property type="entry name" value="Nibrin_BRCT2_sf"/>
</dbReference>
<dbReference type="Gene3D" id="3.40.50.10980">
    <property type="entry name" value="Nibrin, BRCT2 domain"/>
    <property type="match status" value="1"/>
</dbReference>
<sequence>MKVPKDNSTTETWSQSGQNTHHMWYLQHGSHDASSTQHHTRLLETETRLRIGRTAPSDFIVNVKSVSSRHLDVIVHADGSGQMRIFGKISTYKGEQIRVEDPKKPIVIDFKGSTKITIGVSKTTEQVITFVYKRVVVWLARDVSVDEEKLATMGVLVTRDYTKATTQLVVNKKSPVTSQMEALIEQVPIVTVQFLNELVQRRDRLIEDFTKNYPTPSDYLVDEECRPNPLRSDIFKGLTFIFSEENQYRRLSPILEKAHAICHLFTLTESTTPQDYSSFVSSHSTDKDDSNHKTTTVLVQPQATNLELFKSRTESSTPMEEERHIKILDEGAKLLGRYLITSENIFTAVATVNSSGLTRERSVRKGSPGSMGDGGPPVKKQRRGHKIKPLDSLDFFAGGGKSEETQTKLSQVIPPSDLAEHESELPVDDKKKKKKRSRIAPLENQMLDVNFTPSLDKKDTSQQIPPSVPETTSTRSPSSSSLTVQEVNKTDPGTHSNSETSNNTPLESSSGKRIHEDSETQSFSTAIVQAKKKADERIKEQMGTTLPLESDLAVEHLRDLAIVETTPMPLRTPPTRSQSDTGHGEDWRPEWSQRKNVKVFVKNSTKGRPAQSFTCLKEYVSFEVYDPAMAKLTKRDEEMLDAVDRAKVADPVYNGNSGATRHPTVADKGKHVSLFVASDEDDDGDEDMPMYSFADTGHARDDGLDMNLRMTEPQRIPEFKRNLSLEPAEISRNKESVMTAGIKSRPTARSGARTAFGGVESDGDSDDEPHFNFR</sequence>
<feature type="compositionally biased region" description="Low complexity" evidence="1">
    <location>
        <begin position="469"/>
        <end position="483"/>
    </location>
</feature>
<feature type="region of interest" description="Disordered" evidence="1">
    <location>
        <begin position="567"/>
        <end position="590"/>
    </location>
</feature>
<proteinExistence type="predicted"/>
<feature type="region of interest" description="Disordered" evidence="1">
    <location>
        <begin position="730"/>
        <end position="774"/>
    </location>
</feature>
<dbReference type="VEuPathDB" id="FungiDB:BON22_4841"/>
<dbReference type="InterPro" id="IPR040227">
    <property type="entry name" value="Nibrin-rel"/>
</dbReference>
<organism evidence="3 4">
    <name type="scientific">Cyberlindnera fabianii</name>
    <name type="common">Yeast</name>
    <name type="synonym">Hansenula fabianii</name>
    <dbReference type="NCBI Taxonomy" id="36022"/>
    <lineage>
        <taxon>Eukaryota</taxon>
        <taxon>Fungi</taxon>
        <taxon>Dikarya</taxon>
        <taxon>Ascomycota</taxon>
        <taxon>Saccharomycotina</taxon>
        <taxon>Saccharomycetes</taxon>
        <taxon>Phaffomycetales</taxon>
        <taxon>Phaffomycetaceae</taxon>
        <taxon>Cyberlindnera</taxon>
    </lineage>
</organism>
<name>A0A1V2L049_CYBFA</name>
<gene>
    <name evidence="3" type="ORF">BON22_4841</name>
</gene>
<evidence type="ECO:0000313" key="3">
    <source>
        <dbReference type="EMBL" id="ONH65279.1"/>
    </source>
</evidence>
<feature type="compositionally biased region" description="Basic and acidic residues" evidence="1">
    <location>
        <begin position="418"/>
        <end position="430"/>
    </location>
</feature>
<feature type="domain" description="Nibrin second BRCT" evidence="2">
    <location>
        <begin position="230"/>
        <end position="359"/>
    </location>
</feature>
<dbReference type="STRING" id="36022.A0A1V2L049"/>
<dbReference type="GO" id="GO:0000724">
    <property type="term" value="P:double-strand break repair via homologous recombination"/>
    <property type="evidence" value="ECO:0007669"/>
    <property type="project" value="TreeGrafter"/>
</dbReference>
<dbReference type="PANTHER" id="PTHR12162:SF0">
    <property type="entry name" value="NIBRIN"/>
    <property type="match status" value="1"/>
</dbReference>
<dbReference type="PANTHER" id="PTHR12162">
    <property type="entry name" value="NIBRIN-RELATED"/>
    <property type="match status" value="1"/>
</dbReference>
<dbReference type="GO" id="GO:0003684">
    <property type="term" value="F:damaged DNA binding"/>
    <property type="evidence" value="ECO:0007669"/>
    <property type="project" value="TreeGrafter"/>
</dbReference>
<evidence type="ECO:0000256" key="1">
    <source>
        <dbReference type="SAM" id="MobiDB-lite"/>
    </source>
</evidence>
<dbReference type="GO" id="GO:0030870">
    <property type="term" value="C:Mre11 complex"/>
    <property type="evidence" value="ECO:0007669"/>
    <property type="project" value="InterPro"/>
</dbReference>
<feature type="compositionally biased region" description="Low complexity" evidence="1">
    <location>
        <begin position="567"/>
        <end position="576"/>
    </location>
</feature>
<feature type="region of interest" description="Disordered" evidence="1">
    <location>
        <begin position="356"/>
        <end position="528"/>
    </location>
</feature>
<dbReference type="Pfam" id="PF16508">
    <property type="entry name" value="NIBRIN_BRCT_II"/>
    <property type="match status" value="1"/>
</dbReference>
<reference evidence="4" key="1">
    <citation type="journal article" date="2017" name="Genome Announc.">
        <title>Genome sequences of Cyberlindnera fabianii 65, Pichia kudriavzevii 129, and Saccharomyces cerevisiae 131 isolated from fermented masau fruits in Zimbabwe.</title>
        <authorList>
            <person name="van Rijswijck I.M.H."/>
            <person name="Derks M.F.L."/>
            <person name="Abee T."/>
            <person name="de Ridder D."/>
            <person name="Smid E.J."/>
        </authorList>
    </citation>
    <scope>NUCLEOTIDE SEQUENCE [LARGE SCALE GENOMIC DNA]</scope>
    <source>
        <strain evidence="4">65</strain>
    </source>
</reference>
<dbReference type="Proteomes" id="UP000189513">
    <property type="component" value="Unassembled WGS sequence"/>
</dbReference>
<evidence type="ECO:0000313" key="4">
    <source>
        <dbReference type="Proteomes" id="UP000189513"/>
    </source>
</evidence>
<feature type="compositionally biased region" description="Polar residues" evidence="1">
    <location>
        <begin position="484"/>
        <end position="511"/>
    </location>
</feature>
<protein>
    <submittedName>
        <fullName evidence="3">DNA repair protein XRS2</fullName>
    </submittedName>
</protein>
<accession>A0A1V2L049</accession>